<sequence>MKTIILNFTFLLLGATLFAQTTWTVDNRPGTTAQFTSVQAAIDAASEGDFIYIHPSPNAYPNITINKEIHLRGIGHGPELANGESAKISAMMLFTDNLSKSASNSSISGLEIINGINDNNFGAISNVLIQNNKIGSISLSRPFNYIIQGNLFNSIGTANYLNIFNINHGNNIITHNIFIRNSSSNTQINGTVSGLISSDTFNNNLMVFDNTGTEKIAFNNCNNPILNNNMFLLTSRDAISTIISTINNFNNIPLNFQNCLTFAYGGQTLTTLNGINNLNNVNPQFRDIGSPENPLFTYTKNYKLKAGSPAIGAGSDNSDLGIYGQGFLFQMKGYPFDLPYPTSININNAVVEAGGNLEVVFKANANVEN</sequence>
<evidence type="ECO:0000313" key="2">
    <source>
        <dbReference type="EMBL" id="MFD0989655.1"/>
    </source>
</evidence>
<dbReference type="InterPro" id="IPR012334">
    <property type="entry name" value="Pectin_lyas_fold"/>
</dbReference>
<comment type="caution">
    <text evidence="2">The sequence shown here is derived from an EMBL/GenBank/DDBJ whole genome shotgun (WGS) entry which is preliminary data.</text>
</comment>
<dbReference type="Proteomes" id="UP001597061">
    <property type="component" value="Unassembled WGS sequence"/>
</dbReference>
<evidence type="ECO:0000256" key="1">
    <source>
        <dbReference type="SAM" id="SignalP"/>
    </source>
</evidence>
<accession>A0ABW3JGN7</accession>
<reference evidence="3" key="1">
    <citation type="journal article" date="2019" name="Int. J. Syst. Evol. Microbiol.">
        <title>The Global Catalogue of Microorganisms (GCM) 10K type strain sequencing project: providing services to taxonomists for standard genome sequencing and annotation.</title>
        <authorList>
            <consortium name="The Broad Institute Genomics Platform"/>
            <consortium name="The Broad Institute Genome Sequencing Center for Infectious Disease"/>
            <person name="Wu L."/>
            <person name="Ma J."/>
        </authorList>
    </citation>
    <scope>NUCLEOTIDE SEQUENCE [LARGE SCALE GENOMIC DNA]</scope>
    <source>
        <strain evidence="3">CCUG 62414</strain>
    </source>
</reference>
<gene>
    <name evidence="2" type="ORF">ACFQ1R_06070</name>
</gene>
<feature type="signal peptide" evidence="1">
    <location>
        <begin position="1"/>
        <end position="19"/>
    </location>
</feature>
<dbReference type="EMBL" id="JBHTJI010000001">
    <property type="protein sequence ID" value="MFD0989655.1"/>
    <property type="molecule type" value="Genomic_DNA"/>
</dbReference>
<name>A0ABW3JGN7_9FLAO</name>
<dbReference type="Gene3D" id="2.160.20.10">
    <property type="entry name" value="Single-stranded right-handed beta-helix, Pectin lyase-like"/>
    <property type="match status" value="1"/>
</dbReference>
<keyword evidence="3" id="KW-1185">Reference proteome</keyword>
<feature type="chain" id="PRO_5045497328" description="Parallel beta helix pectate lyase-like protein" evidence="1">
    <location>
        <begin position="20"/>
        <end position="369"/>
    </location>
</feature>
<organism evidence="2 3">
    <name type="scientific">Mariniflexile jejuense</name>
    <dbReference type="NCBI Taxonomy" id="1173582"/>
    <lineage>
        <taxon>Bacteria</taxon>
        <taxon>Pseudomonadati</taxon>
        <taxon>Bacteroidota</taxon>
        <taxon>Flavobacteriia</taxon>
        <taxon>Flavobacteriales</taxon>
        <taxon>Flavobacteriaceae</taxon>
        <taxon>Mariniflexile</taxon>
    </lineage>
</organism>
<dbReference type="RefSeq" id="WP_379925235.1">
    <property type="nucleotide sequence ID" value="NZ_JBHTJI010000001.1"/>
</dbReference>
<dbReference type="SUPFAM" id="SSF51126">
    <property type="entry name" value="Pectin lyase-like"/>
    <property type="match status" value="1"/>
</dbReference>
<proteinExistence type="predicted"/>
<dbReference type="InterPro" id="IPR011050">
    <property type="entry name" value="Pectin_lyase_fold/virulence"/>
</dbReference>
<evidence type="ECO:0008006" key="4">
    <source>
        <dbReference type="Google" id="ProtNLM"/>
    </source>
</evidence>
<evidence type="ECO:0000313" key="3">
    <source>
        <dbReference type="Proteomes" id="UP001597061"/>
    </source>
</evidence>
<protein>
    <recommendedName>
        <fullName evidence="4">Parallel beta helix pectate lyase-like protein</fullName>
    </recommendedName>
</protein>
<keyword evidence="1" id="KW-0732">Signal</keyword>